<protein>
    <submittedName>
        <fullName evidence="1">Uncharacterized protein</fullName>
    </submittedName>
</protein>
<sequence>MITRRYRPNDSDIIQTLKTWRSLIFWRSALPYLLWQHRRLPIANFPRRPEAENFFLQTDVGWFDGGDKNWAISGKPSTEKRTPADADAESFVLQTDVGWAFCETAISGETNLCDDNADARPEDYDEDLSDCSTFSCASRNGCEYGTEDICEYHRKLDMEGRDSDNELDSNDPYDVEYLEMKMDRRDRKRELRAQKE</sequence>
<gene>
    <name evidence="1" type="ORF">FPHYL_441</name>
</gene>
<evidence type="ECO:0000313" key="1">
    <source>
        <dbReference type="EMBL" id="KAF5571405.1"/>
    </source>
</evidence>
<proteinExistence type="predicted"/>
<dbReference type="AlphaFoldDB" id="A0A8H5NPE3"/>
<accession>A0A8H5NPE3</accession>
<comment type="caution">
    <text evidence="1">The sequence shown here is derived from an EMBL/GenBank/DDBJ whole genome shotgun (WGS) entry which is preliminary data.</text>
</comment>
<dbReference type="OrthoDB" id="5100876at2759"/>
<name>A0A8H5NPE3_9HYPO</name>
<keyword evidence="2" id="KW-1185">Reference proteome</keyword>
<reference evidence="1 2" key="1">
    <citation type="submission" date="2020-05" db="EMBL/GenBank/DDBJ databases">
        <title>Identification and distribution of gene clusters putatively required for synthesis of sphingolipid metabolism inhibitors in phylogenetically diverse species of the filamentous fungus Fusarium.</title>
        <authorList>
            <person name="Kim H.-S."/>
            <person name="Busman M."/>
            <person name="Brown D.W."/>
            <person name="Divon H."/>
            <person name="Uhlig S."/>
            <person name="Proctor R.H."/>
        </authorList>
    </citation>
    <scope>NUCLEOTIDE SEQUENCE [LARGE SCALE GENOMIC DNA]</scope>
    <source>
        <strain evidence="1 2">NRRL 13617</strain>
    </source>
</reference>
<evidence type="ECO:0000313" key="2">
    <source>
        <dbReference type="Proteomes" id="UP000582016"/>
    </source>
</evidence>
<dbReference type="Proteomes" id="UP000582016">
    <property type="component" value="Unassembled WGS sequence"/>
</dbReference>
<dbReference type="EMBL" id="JAAOAQ010000013">
    <property type="protein sequence ID" value="KAF5571405.1"/>
    <property type="molecule type" value="Genomic_DNA"/>
</dbReference>
<organism evidence="1 2">
    <name type="scientific">Fusarium phyllophilum</name>
    <dbReference type="NCBI Taxonomy" id="47803"/>
    <lineage>
        <taxon>Eukaryota</taxon>
        <taxon>Fungi</taxon>
        <taxon>Dikarya</taxon>
        <taxon>Ascomycota</taxon>
        <taxon>Pezizomycotina</taxon>
        <taxon>Sordariomycetes</taxon>
        <taxon>Hypocreomycetidae</taxon>
        <taxon>Hypocreales</taxon>
        <taxon>Nectriaceae</taxon>
        <taxon>Fusarium</taxon>
        <taxon>Fusarium fujikuroi species complex</taxon>
    </lineage>
</organism>